<evidence type="ECO:0000313" key="10">
    <source>
        <dbReference type="EMBL" id="JAS61742.1"/>
    </source>
</evidence>
<keyword evidence="6" id="KW-0443">Lipid metabolism</keyword>
<feature type="signal peptide" evidence="7">
    <location>
        <begin position="1"/>
        <end position="22"/>
    </location>
</feature>
<feature type="chain" id="PRO_5008583554" description="Glucosylceramidase" evidence="7">
    <location>
        <begin position="23"/>
        <end position="521"/>
    </location>
</feature>
<keyword evidence="6" id="KW-0746">Sphingolipid metabolism</keyword>
<dbReference type="EMBL" id="GECZ01008027">
    <property type="protein sequence ID" value="JAS61742.1"/>
    <property type="molecule type" value="Transcribed_RNA"/>
</dbReference>
<accession>A0A1B6GH27</accession>
<feature type="domain" description="Glycosyl hydrolase family 30 beta sandwich" evidence="9">
    <location>
        <begin position="455"/>
        <end position="518"/>
    </location>
</feature>
<proteinExistence type="inferred from homology"/>
<dbReference type="InterPro" id="IPR017853">
    <property type="entry name" value="GH"/>
</dbReference>
<dbReference type="PANTHER" id="PTHR11069">
    <property type="entry name" value="GLUCOSYLCERAMIDASE"/>
    <property type="match status" value="1"/>
</dbReference>
<dbReference type="Pfam" id="PF02055">
    <property type="entry name" value="Glyco_hydro_30"/>
    <property type="match status" value="1"/>
</dbReference>
<comment type="similarity">
    <text evidence="2 6">Belongs to the glycosyl hydrolase 30 family.</text>
</comment>
<dbReference type="InterPro" id="IPR033453">
    <property type="entry name" value="Glyco_hydro_30_TIM-barrel"/>
</dbReference>
<organism evidence="10">
    <name type="scientific">Cuerna arida</name>
    <dbReference type="NCBI Taxonomy" id="1464854"/>
    <lineage>
        <taxon>Eukaryota</taxon>
        <taxon>Metazoa</taxon>
        <taxon>Ecdysozoa</taxon>
        <taxon>Arthropoda</taxon>
        <taxon>Hexapoda</taxon>
        <taxon>Insecta</taxon>
        <taxon>Pterygota</taxon>
        <taxon>Neoptera</taxon>
        <taxon>Paraneoptera</taxon>
        <taxon>Hemiptera</taxon>
        <taxon>Auchenorrhyncha</taxon>
        <taxon>Membracoidea</taxon>
        <taxon>Cicadellidae</taxon>
        <taxon>Cicadellinae</taxon>
        <taxon>Proconiini</taxon>
        <taxon>Cuerna</taxon>
    </lineage>
</organism>
<evidence type="ECO:0000256" key="4">
    <source>
        <dbReference type="ARBA" id="ARBA00022729"/>
    </source>
</evidence>
<reference evidence="10" key="1">
    <citation type="submission" date="2015-11" db="EMBL/GenBank/DDBJ databases">
        <title>De novo transcriptome assembly of four potential Pierce s Disease insect vectors from Arizona vineyards.</title>
        <authorList>
            <person name="Tassone E.E."/>
        </authorList>
    </citation>
    <scope>NUCLEOTIDE SEQUENCE</scope>
</reference>
<dbReference type="GO" id="GO:0016020">
    <property type="term" value="C:membrane"/>
    <property type="evidence" value="ECO:0007669"/>
    <property type="project" value="GOC"/>
</dbReference>
<dbReference type="GO" id="GO:0004348">
    <property type="term" value="F:glucosylceramidase activity"/>
    <property type="evidence" value="ECO:0007669"/>
    <property type="project" value="UniProtKB-EC"/>
</dbReference>
<keyword evidence="5 6" id="KW-0378">Hydrolase</keyword>
<dbReference type="AlphaFoldDB" id="A0A1B6GH27"/>
<dbReference type="GO" id="GO:0006680">
    <property type="term" value="P:glucosylceramide catabolic process"/>
    <property type="evidence" value="ECO:0007669"/>
    <property type="project" value="TreeGrafter"/>
</dbReference>
<gene>
    <name evidence="10" type="ORF">g.36557</name>
</gene>
<feature type="domain" description="Glycosyl hydrolase family 30 TIM-barrel" evidence="8">
    <location>
        <begin position="107"/>
        <end position="452"/>
    </location>
</feature>
<keyword evidence="6" id="KW-0326">Glycosidase</keyword>
<dbReference type="SUPFAM" id="SSF51445">
    <property type="entry name" value="(Trans)glycosidases"/>
    <property type="match status" value="1"/>
</dbReference>
<sequence>IWIIRVSYSLVVCFVYIALSNSDVDVPCAARFGDSGYVCVCNATYCDTFTYPSRSTENFTHIFTSNHTPGYNFRWGPVQNVSALPFSFSDDAIKITINTSHTYQRLKGIGGSFTDSFCFNLKSLSDTAGQNLLNSYFAPNGNEYKLARVPVGASDFSVRTYTYDDTPGDVNLSHFSLAEEDYKYKIPIISAAKEISRHSLYLMATPWTSPNWTKTNHNFPPGYLKREYYAYWANYLMRFLEEYKKEGIDIWGITVLNEPSESIYAFRQYLINNVMWMPMAHREFVKEHLGPLLRASPFNKTKIFTFEDSRKFLKYWIDRVMEDPDVATYIDGVSVHWYEDRETSPEILDEIVKTYNKFIIYTEACILLSMDPTKVVDLGSWTRGGLYAEDIIDVFNHMSIGFIDWNMALNTEGGPVFPASGPMDSSIIVNASADEFYKNPMFYVLGQFSKFIDEGSYRVNSTSELSSSISHLATINPDGSVSLFLYNPTMRELTFWVYDIIKDKAMNITVPAGSLNTIVWW</sequence>
<feature type="non-terminal residue" evidence="10">
    <location>
        <position position="1"/>
    </location>
</feature>
<evidence type="ECO:0000256" key="7">
    <source>
        <dbReference type="SAM" id="SignalP"/>
    </source>
</evidence>
<name>A0A1B6GH27_9HEMI</name>
<dbReference type="SUPFAM" id="SSF51011">
    <property type="entry name" value="Glycosyl hydrolase domain"/>
    <property type="match status" value="1"/>
</dbReference>
<dbReference type="InterPro" id="IPR001139">
    <property type="entry name" value="Glyco_hydro_30"/>
</dbReference>
<dbReference type="Gene3D" id="3.20.20.80">
    <property type="entry name" value="Glycosidases"/>
    <property type="match status" value="1"/>
</dbReference>
<dbReference type="PANTHER" id="PTHR11069:SF23">
    <property type="entry name" value="LYSOSOMAL ACID GLUCOSYLCERAMIDASE"/>
    <property type="match status" value="1"/>
</dbReference>
<dbReference type="Pfam" id="PF17189">
    <property type="entry name" value="Glyco_hydro_30C"/>
    <property type="match status" value="1"/>
</dbReference>
<protein>
    <recommendedName>
        <fullName evidence="3 6">Glucosylceramidase</fullName>
        <ecNumber evidence="3 6">3.2.1.45</ecNumber>
    </recommendedName>
</protein>
<evidence type="ECO:0000259" key="9">
    <source>
        <dbReference type="Pfam" id="PF17189"/>
    </source>
</evidence>
<evidence type="ECO:0000256" key="2">
    <source>
        <dbReference type="ARBA" id="ARBA00005382"/>
    </source>
</evidence>
<dbReference type="PRINTS" id="PR00843">
    <property type="entry name" value="GLHYDRLASE30"/>
</dbReference>
<dbReference type="EC" id="3.2.1.45" evidence="3 6"/>
<evidence type="ECO:0000256" key="1">
    <source>
        <dbReference type="ARBA" id="ARBA00001013"/>
    </source>
</evidence>
<evidence type="ECO:0000259" key="8">
    <source>
        <dbReference type="Pfam" id="PF02055"/>
    </source>
</evidence>
<evidence type="ECO:0000256" key="6">
    <source>
        <dbReference type="RuleBase" id="RU361188"/>
    </source>
</evidence>
<evidence type="ECO:0000256" key="5">
    <source>
        <dbReference type="ARBA" id="ARBA00022801"/>
    </source>
</evidence>
<comment type="catalytic activity">
    <reaction evidence="1">
        <text>a beta-D-glucosyl-(1&lt;-&gt;1')-N-acylsphing-4-enine + H2O = an N-acylsphing-4-enine + D-glucose</text>
        <dbReference type="Rhea" id="RHEA:13269"/>
        <dbReference type="ChEBI" id="CHEBI:4167"/>
        <dbReference type="ChEBI" id="CHEBI:15377"/>
        <dbReference type="ChEBI" id="CHEBI:22801"/>
        <dbReference type="ChEBI" id="CHEBI:52639"/>
        <dbReference type="EC" id="3.2.1.45"/>
    </reaction>
    <physiologicalReaction direction="left-to-right" evidence="1">
        <dbReference type="Rhea" id="RHEA:13270"/>
    </physiologicalReaction>
</comment>
<keyword evidence="4 7" id="KW-0732">Signal</keyword>
<evidence type="ECO:0000256" key="3">
    <source>
        <dbReference type="ARBA" id="ARBA00012658"/>
    </source>
</evidence>
<dbReference type="InterPro" id="IPR033452">
    <property type="entry name" value="GH30_C"/>
</dbReference>